<dbReference type="GeneID" id="17301288"/>
<dbReference type="SUPFAM" id="SSF49785">
    <property type="entry name" value="Galactose-binding domain-like"/>
    <property type="match status" value="1"/>
</dbReference>
<dbReference type="RefSeq" id="XP_005831579.1">
    <property type="nucleotide sequence ID" value="XM_005831522.1"/>
</dbReference>
<dbReference type="InterPro" id="IPR045099">
    <property type="entry name" value="PITH1-like"/>
</dbReference>
<gene>
    <name evidence="4" type="ORF">GUITHDRAFT_152914</name>
</gene>
<dbReference type="AlphaFoldDB" id="L1J910"/>
<dbReference type="Gene3D" id="2.60.120.470">
    <property type="entry name" value="PITH domain"/>
    <property type="match status" value="1"/>
</dbReference>
<evidence type="ECO:0000313" key="4">
    <source>
        <dbReference type="EMBL" id="EKX44599.1"/>
    </source>
</evidence>
<evidence type="ECO:0000313" key="5">
    <source>
        <dbReference type="EnsemblProtists" id="EKX44599"/>
    </source>
</evidence>
<dbReference type="EMBL" id="JH993003">
    <property type="protein sequence ID" value="EKX44599.1"/>
    <property type="molecule type" value="Genomic_DNA"/>
</dbReference>
<dbReference type="PaxDb" id="55529-EKX44599"/>
<comment type="similarity">
    <text evidence="1">Belongs to the PITHD1 family.</text>
</comment>
<organism evidence="4">
    <name type="scientific">Guillardia theta (strain CCMP2712)</name>
    <name type="common">Cryptophyte</name>
    <dbReference type="NCBI Taxonomy" id="905079"/>
    <lineage>
        <taxon>Eukaryota</taxon>
        <taxon>Cryptophyceae</taxon>
        <taxon>Pyrenomonadales</taxon>
        <taxon>Geminigeraceae</taxon>
        <taxon>Guillardia</taxon>
    </lineage>
</organism>
<evidence type="ECO:0000259" key="3">
    <source>
        <dbReference type="PROSITE" id="PS51532"/>
    </source>
</evidence>
<evidence type="ECO:0000256" key="1">
    <source>
        <dbReference type="ARBA" id="ARBA00025788"/>
    </source>
</evidence>
<dbReference type="HOGENOM" id="CLU_072377_2_0_1"/>
<dbReference type="Pfam" id="PF06201">
    <property type="entry name" value="PITH"/>
    <property type="match status" value="1"/>
</dbReference>
<dbReference type="eggNOG" id="KOG1730">
    <property type="taxonomic scope" value="Eukaryota"/>
</dbReference>
<dbReference type="PANTHER" id="PTHR12175:SF1">
    <property type="entry name" value="PITH DOMAIN-CONTAINING PROTEIN 1"/>
    <property type="match status" value="1"/>
</dbReference>
<dbReference type="OrthoDB" id="2635at2759"/>
<dbReference type="OMA" id="RLVFKPW"/>
<feature type="domain" description="PITH" evidence="3">
    <location>
        <begin position="27"/>
        <end position="200"/>
    </location>
</feature>
<reference evidence="4 6" key="1">
    <citation type="journal article" date="2012" name="Nature">
        <title>Algal genomes reveal evolutionary mosaicism and the fate of nucleomorphs.</title>
        <authorList>
            <consortium name="DOE Joint Genome Institute"/>
            <person name="Curtis B.A."/>
            <person name="Tanifuji G."/>
            <person name="Burki F."/>
            <person name="Gruber A."/>
            <person name="Irimia M."/>
            <person name="Maruyama S."/>
            <person name="Arias M.C."/>
            <person name="Ball S.G."/>
            <person name="Gile G.H."/>
            <person name="Hirakawa Y."/>
            <person name="Hopkins J.F."/>
            <person name="Kuo A."/>
            <person name="Rensing S.A."/>
            <person name="Schmutz J."/>
            <person name="Symeonidi A."/>
            <person name="Elias M."/>
            <person name="Eveleigh R.J."/>
            <person name="Herman E.K."/>
            <person name="Klute M.J."/>
            <person name="Nakayama T."/>
            <person name="Obornik M."/>
            <person name="Reyes-Prieto A."/>
            <person name="Armbrust E.V."/>
            <person name="Aves S.J."/>
            <person name="Beiko R.G."/>
            <person name="Coutinho P."/>
            <person name="Dacks J.B."/>
            <person name="Durnford D.G."/>
            <person name="Fast N.M."/>
            <person name="Green B.R."/>
            <person name="Grisdale C.J."/>
            <person name="Hempel F."/>
            <person name="Henrissat B."/>
            <person name="Hoppner M.P."/>
            <person name="Ishida K."/>
            <person name="Kim E."/>
            <person name="Koreny L."/>
            <person name="Kroth P.G."/>
            <person name="Liu Y."/>
            <person name="Malik S.B."/>
            <person name="Maier U.G."/>
            <person name="McRose D."/>
            <person name="Mock T."/>
            <person name="Neilson J.A."/>
            <person name="Onodera N.T."/>
            <person name="Poole A.M."/>
            <person name="Pritham E.J."/>
            <person name="Richards T.A."/>
            <person name="Rocap G."/>
            <person name="Roy S.W."/>
            <person name="Sarai C."/>
            <person name="Schaack S."/>
            <person name="Shirato S."/>
            <person name="Slamovits C.H."/>
            <person name="Spencer D.F."/>
            <person name="Suzuki S."/>
            <person name="Worden A.Z."/>
            <person name="Zauner S."/>
            <person name="Barry K."/>
            <person name="Bell C."/>
            <person name="Bharti A.K."/>
            <person name="Crow J.A."/>
            <person name="Grimwood J."/>
            <person name="Kramer R."/>
            <person name="Lindquist E."/>
            <person name="Lucas S."/>
            <person name="Salamov A."/>
            <person name="McFadden G.I."/>
            <person name="Lane C.E."/>
            <person name="Keeling P.J."/>
            <person name="Gray M.W."/>
            <person name="Grigoriev I.V."/>
            <person name="Archibald J.M."/>
        </authorList>
    </citation>
    <scope>NUCLEOTIDE SEQUENCE</scope>
    <source>
        <strain evidence="4 6">CCMP2712</strain>
    </source>
</reference>
<reference evidence="6" key="2">
    <citation type="submission" date="2012-11" db="EMBL/GenBank/DDBJ databases">
        <authorList>
            <person name="Kuo A."/>
            <person name="Curtis B.A."/>
            <person name="Tanifuji G."/>
            <person name="Burki F."/>
            <person name="Gruber A."/>
            <person name="Irimia M."/>
            <person name="Maruyama S."/>
            <person name="Arias M.C."/>
            <person name="Ball S.G."/>
            <person name="Gile G.H."/>
            <person name="Hirakawa Y."/>
            <person name="Hopkins J.F."/>
            <person name="Rensing S.A."/>
            <person name="Schmutz J."/>
            <person name="Symeonidi A."/>
            <person name="Elias M."/>
            <person name="Eveleigh R.J."/>
            <person name="Herman E.K."/>
            <person name="Klute M.J."/>
            <person name="Nakayama T."/>
            <person name="Obornik M."/>
            <person name="Reyes-Prieto A."/>
            <person name="Armbrust E.V."/>
            <person name="Aves S.J."/>
            <person name="Beiko R.G."/>
            <person name="Coutinho P."/>
            <person name="Dacks J.B."/>
            <person name="Durnford D.G."/>
            <person name="Fast N.M."/>
            <person name="Green B.R."/>
            <person name="Grisdale C."/>
            <person name="Hempe F."/>
            <person name="Henrissat B."/>
            <person name="Hoppner M.P."/>
            <person name="Ishida K.-I."/>
            <person name="Kim E."/>
            <person name="Koreny L."/>
            <person name="Kroth P.G."/>
            <person name="Liu Y."/>
            <person name="Malik S.-B."/>
            <person name="Maier U.G."/>
            <person name="McRose D."/>
            <person name="Mock T."/>
            <person name="Neilson J.A."/>
            <person name="Onodera N.T."/>
            <person name="Poole A.M."/>
            <person name="Pritham E.J."/>
            <person name="Richards T.A."/>
            <person name="Rocap G."/>
            <person name="Roy S.W."/>
            <person name="Sarai C."/>
            <person name="Schaack S."/>
            <person name="Shirato S."/>
            <person name="Slamovits C.H."/>
            <person name="Spencer D.F."/>
            <person name="Suzuki S."/>
            <person name="Worden A.Z."/>
            <person name="Zauner S."/>
            <person name="Barry K."/>
            <person name="Bell C."/>
            <person name="Bharti A.K."/>
            <person name="Crow J.A."/>
            <person name="Grimwood J."/>
            <person name="Kramer R."/>
            <person name="Lindquist E."/>
            <person name="Lucas S."/>
            <person name="Salamov A."/>
            <person name="McFadden G.I."/>
            <person name="Lane C.E."/>
            <person name="Keeling P.J."/>
            <person name="Gray M.W."/>
            <person name="Grigoriev I.V."/>
            <person name="Archibald J.M."/>
        </authorList>
    </citation>
    <scope>NUCLEOTIDE SEQUENCE</scope>
    <source>
        <strain evidence="6">CCMP2712</strain>
    </source>
</reference>
<accession>L1J910</accession>
<reference evidence="5" key="3">
    <citation type="submission" date="2016-03" db="UniProtKB">
        <authorList>
            <consortium name="EnsemblProtists"/>
        </authorList>
    </citation>
    <scope>IDENTIFICATION</scope>
</reference>
<dbReference type="KEGG" id="gtt:GUITHDRAFT_152914"/>
<keyword evidence="6" id="KW-1185">Reference proteome</keyword>
<dbReference type="InterPro" id="IPR008979">
    <property type="entry name" value="Galactose-bd-like_sf"/>
</dbReference>
<dbReference type="PANTHER" id="PTHR12175">
    <property type="entry name" value="AD039 HT014 THIOREDOXIN FAMILY TRP26"/>
    <property type="match status" value="1"/>
</dbReference>
<evidence type="ECO:0000313" key="6">
    <source>
        <dbReference type="Proteomes" id="UP000011087"/>
    </source>
</evidence>
<dbReference type="Proteomes" id="UP000011087">
    <property type="component" value="Unassembled WGS sequence"/>
</dbReference>
<dbReference type="InterPro" id="IPR010400">
    <property type="entry name" value="PITH_dom"/>
</dbReference>
<feature type="region of interest" description="Disordered" evidence="2">
    <location>
        <begin position="1"/>
        <end position="25"/>
    </location>
</feature>
<sequence length="220" mass="24585">MHGDGDGHGHGHSHGHGHGHDCEQEHKDMLESVDERWLYDSIDTVNVRALNASPDHGILHAIKPFDQRFDTTRWLESDADEQILINIPFTGSVKLKAFSLGSGAGDSGPCRIKAYINRDDIDFDNVSNLPALQTWELARDNPPDAEHMFKVSKFNRVRILTLLIDSNHGDDTTKITYLAFKGIFTELKTEPVVAAYELRPMPGDLRNKIEQSAMNNLGMG</sequence>
<evidence type="ECO:0000256" key="2">
    <source>
        <dbReference type="SAM" id="MobiDB-lite"/>
    </source>
</evidence>
<dbReference type="InterPro" id="IPR037047">
    <property type="entry name" value="PITH_dom_sf"/>
</dbReference>
<protein>
    <recommendedName>
        <fullName evidence="3">PITH domain-containing protein</fullName>
    </recommendedName>
</protein>
<dbReference type="GO" id="GO:0005737">
    <property type="term" value="C:cytoplasm"/>
    <property type="evidence" value="ECO:0007669"/>
    <property type="project" value="UniProtKB-ARBA"/>
</dbReference>
<dbReference type="PROSITE" id="PS51532">
    <property type="entry name" value="PITH"/>
    <property type="match status" value="1"/>
</dbReference>
<dbReference type="EnsemblProtists" id="EKX44599">
    <property type="protein sequence ID" value="EKX44599"/>
    <property type="gene ID" value="GUITHDRAFT_152914"/>
</dbReference>
<name>L1J910_GUITC</name>
<proteinExistence type="inferred from homology"/>
<feature type="non-terminal residue" evidence="4">
    <location>
        <position position="220"/>
    </location>
</feature>